<dbReference type="InterPro" id="IPR027417">
    <property type="entry name" value="P-loop_NTPase"/>
</dbReference>
<name>A0ABQ1V6K5_9NOCA</name>
<evidence type="ECO:0008006" key="3">
    <source>
        <dbReference type="Google" id="ProtNLM"/>
    </source>
</evidence>
<sequence length="185" mass="20169">MFAERPGRVVGGIEGADAAHPDRLADDVAAALRASGRPAAVVRVVDYIRPASVRMEFGRTDTESYRTAWFDYDALDREVVTALRDTGVWLPRLWDERTDRSPRDRPVSAAPDQVVIVAGPMLSGRGLDLSPTVTLTMSEAALRRTTPTDAAWTVDAVVDHARTAAESDVTVRYEHADRPAIRTAG</sequence>
<protein>
    <recommendedName>
        <fullName evidence="3">Uridine kinase</fullName>
    </recommendedName>
</protein>
<accession>A0ABQ1V6K5</accession>
<evidence type="ECO:0000313" key="1">
    <source>
        <dbReference type="EMBL" id="GGF41227.1"/>
    </source>
</evidence>
<dbReference type="Proteomes" id="UP000632454">
    <property type="component" value="Unassembled WGS sequence"/>
</dbReference>
<reference evidence="2" key="1">
    <citation type="journal article" date="2019" name="Int. J. Syst. Evol. Microbiol.">
        <title>The Global Catalogue of Microorganisms (GCM) 10K type strain sequencing project: providing services to taxonomists for standard genome sequencing and annotation.</title>
        <authorList>
            <consortium name="The Broad Institute Genomics Platform"/>
            <consortium name="The Broad Institute Genome Sequencing Center for Infectious Disease"/>
            <person name="Wu L."/>
            <person name="Ma J."/>
        </authorList>
    </citation>
    <scope>NUCLEOTIDE SEQUENCE [LARGE SCALE GENOMIC DNA]</scope>
    <source>
        <strain evidence="2">CCM 7855</strain>
    </source>
</reference>
<evidence type="ECO:0000313" key="2">
    <source>
        <dbReference type="Proteomes" id="UP000632454"/>
    </source>
</evidence>
<keyword evidence="2" id="KW-1185">Reference proteome</keyword>
<gene>
    <name evidence="1" type="ORF">GCM10007298_41240</name>
</gene>
<comment type="caution">
    <text evidence="1">The sequence shown here is derived from an EMBL/GenBank/DDBJ whole genome shotgun (WGS) entry which is preliminary data.</text>
</comment>
<dbReference type="EMBL" id="BMCS01000003">
    <property type="protein sequence ID" value="GGF41227.1"/>
    <property type="molecule type" value="Genomic_DNA"/>
</dbReference>
<organism evidence="1 2">
    <name type="scientific">Williamsia phyllosphaerae</name>
    <dbReference type="NCBI Taxonomy" id="885042"/>
    <lineage>
        <taxon>Bacteria</taxon>
        <taxon>Bacillati</taxon>
        <taxon>Actinomycetota</taxon>
        <taxon>Actinomycetes</taxon>
        <taxon>Mycobacteriales</taxon>
        <taxon>Nocardiaceae</taxon>
        <taxon>Williamsia</taxon>
    </lineage>
</organism>
<dbReference type="Gene3D" id="3.40.50.300">
    <property type="entry name" value="P-loop containing nucleotide triphosphate hydrolases"/>
    <property type="match status" value="1"/>
</dbReference>
<proteinExistence type="predicted"/>